<evidence type="ECO:0000313" key="3">
    <source>
        <dbReference type="Proteomes" id="UP001497482"/>
    </source>
</evidence>
<organism evidence="2 3">
    <name type="scientific">Knipowitschia caucasica</name>
    <name type="common">Caucasian dwarf goby</name>
    <name type="synonym">Pomatoschistus caucasicus</name>
    <dbReference type="NCBI Taxonomy" id="637954"/>
    <lineage>
        <taxon>Eukaryota</taxon>
        <taxon>Metazoa</taxon>
        <taxon>Chordata</taxon>
        <taxon>Craniata</taxon>
        <taxon>Vertebrata</taxon>
        <taxon>Euteleostomi</taxon>
        <taxon>Actinopterygii</taxon>
        <taxon>Neopterygii</taxon>
        <taxon>Teleostei</taxon>
        <taxon>Neoteleostei</taxon>
        <taxon>Acanthomorphata</taxon>
        <taxon>Gobiaria</taxon>
        <taxon>Gobiiformes</taxon>
        <taxon>Gobioidei</taxon>
        <taxon>Gobiidae</taxon>
        <taxon>Gobiinae</taxon>
        <taxon>Knipowitschia</taxon>
    </lineage>
</organism>
<accession>A0AAV2LD91</accession>
<sequence length="86" mass="9704">MPRIRSENLIMIYRMSGCSLNPAEHPLQKLHKKSKHVRHPEALGRMADRRISGSRVSPFTGAPGPQRLRTEAAKLDSSDPDFLELD</sequence>
<reference evidence="2 3" key="1">
    <citation type="submission" date="2024-04" db="EMBL/GenBank/DDBJ databases">
        <authorList>
            <person name="Waldvogel A.-M."/>
            <person name="Schoenle A."/>
        </authorList>
    </citation>
    <scope>NUCLEOTIDE SEQUENCE [LARGE SCALE GENOMIC DNA]</scope>
</reference>
<name>A0AAV2LD91_KNICA</name>
<gene>
    <name evidence="2" type="ORF">KC01_LOCUS28447</name>
</gene>
<evidence type="ECO:0000313" key="2">
    <source>
        <dbReference type="EMBL" id="CAL1600350.1"/>
    </source>
</evidence>
<dbReference type="Proteomes" id="UP001497482">
    <property type="component" value="Chromosome 23"/>
</dbReference>
<proteinExistence type="predicted"/>
<evidence type="ECO:0000256" key="1">
    <source>
        <dbReference type="SAM" id="MobiDB-lite"/>
    </source>
</evidence>
<dbReference type="AlphaFoldDB" id="A0AAV2LD91"/>
<dbReference type="EMBL" id="OZ035845">
    <property type="protein sequence ID" value="CAL1600350.1"/>
    <property type="molecule type" value="Genomic_DNA"/>
</dbReference>
<keyword evidence="3" id="KW-1185">Reference proteome</keyword>
<feature type="region of interest" description="Disordered" evidence="1">
    <location>
        <begin position="52"/>
        <end position="86"/>
    </location>
</feature>
<protein>
    <submittedName>
        <fullName evidence="2">Uncharacterized protein</fullName>
    </submittedName>
</protein>
<feature type="compositionally biased region" description="Basic and acidic residues" evidence="1">
    <location>
        <begin position="68"/>
        <end position="77"/>
    </location>
</feature>